<sequence length="545" mass="59949">MSTLRAKYEAYLAAPSTGALADGASINYVPTLTTVAEPTAILKHLAAQQKLLKKKSERVLSAIESSNGLCIDTETVIEFIAGGGAFLPGLDDNFLADKIVTLPMIHIVQFDANQKISQIRLYWDQGSLLKQVEVIGSRSRNWPIRDGKDQIRLISRSVATEQSADAEPSFSRRSTKSSDEVVVNRSRGSSTTSATRDPHASLSLFAPRDPNSEEEDSRISGPSYSRASSAKPPSRSLTDILGGGDDREPGTPSHVRSSSPAKAGASKNYGPIRLFDDQEPTGTSPERSTKVNPKKYNHFEFGSGEEAPAIPKPSRNMKHQSQWNFEDFVTPDKPRTKIQVQTRRTDWEEPEEGEKSPVFRAPTHKPRPDAETHFEFVDDGTPVADKPRQRVVKDGMGLYKDNITDQDDTKRPLTTVTNVNQNDRARDFGAHYEITDNSPSVKGNGLAEPEKKPLDPNKQKVLKTLDAKWSLFDEEEDIIAKENALPKRKIYKTANDGMGGNKTTGGRGWGIGDESAGEEEVVSKPKSARAGVAKKQDEGKGFWDF</sequence>
<dbReference type="RefSeq" id="XP_016217778.1">
    <property type="nucleotide sequence ID" value="XM_016354766.1"/>
</dbReference>
<dbReference type="Proteomes" id="UP000053259">
    <property type="component" value="Unassembled WGS sequence"/>
</dbReference>
<feature type="region of interest" description="Disordered" evidence="1">
    <location>
        <begin position="492"/>
        <end position="545"/>
    </location>
</feature>
<feature type="compositionally biased region" description="Low complexity" evidence="1">
    <location>
        <begin position="222"/>
        <end position="236"/>
    </location>
</feature>
<feature type="compositionally biased region" description="Gly residues" evidence="1">
    <location>
        <begin position="497"/>
        <end position="511"/>
    </location>
</feature>
<accession>A0A0D2B9J9</accession>
<dbReference type="AlphaFoldDB" id="A0A0D2B9J9"/>
<feature type="compositionally biased region" description="Basic and acidic residues" evidence="1">
    <location>
        <begin position="534"/>
        <end position="545"/>
    </location>
</feature>
<name>A0A0D2B9J9_9PEZI</name>
<dbReference type="STRING" id="253628.A0A0D2B9J9"/>
<feature type="region of interest" description="Disordered" evidence="1">
    <location>
        <begin position="162"/>
        <end position="387"/>
    </location>
</feature>
<evidence type="ECO:0000313" key="2">
    <source>
        <dbReference type="EMBL" id="KIW07909.1"/>
    </source>
</evidence>
<feature type="region of interest" description="Disordered" evidence="1">
    <location>
        <begin position="434"/>
        <end position="456"/>
    </location>
</feature>
<dbReference type="VEuPathDB" id="FungiDB:PV09_01819"/>
<protein>
    <submittedName>
        <fullName evidence="2">Uncharacterized protein</fullName>
    </submittedName>
</protein>
<evidence type="ECO:0000313" key="3">
    <source>
        <dbReference type="Proteomes" id="UP000053259"/>
    </source>
</evidence>
<dbReference type="EMBL" id="KN847532">
    <property type="protein sequence ID" value="KIW07909.1"/>
    <property type="molecule type" value="Genomic_DNA"/>
</dbReference>
<keyword evidence="3" id="KW-1185">Reference proteome</keyword>
<feature type="compositionally biased region" description="Basic and acidic residues" evidence="1">
    <location>
        <begin position="366"/>
        <end position="376"/>
    </location>
</feature>
<dbReference type="InParanoid" id="A0A0D2B9J9"/>
<reference evidence="2 3" key="1">
    <citation type="submission" date="2015-01" db="EMBL/GenBank/DDBJ databases">
        <title>The Genome Sequence of Ochroconis gallopava CBS43764.</title>
        <authorList>
            <consortium name="The Broad Institute Genomics Platform"/>
            <person name="Cuomo C."/>
            <person name="de Hoog S."/>
            <person name="Gorbushina A."/>
            <person name="Stielow B."/>
            <person name="Teixiera M."/>
            <person name="Abouelleil A."/>
            <person name="Chapman S.B."/>
            <person name="Priest M."/>
            <person name="Young S.K."/>
            <person name="Wortman J."/>
            <person name="Nusbaum C."/>
            <person name="Birren B."/>
        </authorList>
    </citation>
    <scope>NUCLEOTIDE SEQUENCE [LARGE SCALE GENOMIC DNA]</scope>
    <source>
        <strain evidence="2 3">CBS 43764</strain>
    </source>
</reference>
<dbReference type="HOGENOM" id="CLU_017360_0_0_1"/>
<evidence type="ECO:0000256" key="1">
    <source>
        <dbReference type="SAM" id="MobiDB-lite"/>
    </source>
</evidence>
<feature type="compositionally biased region" description="Low complexity" evidence="1">
    <location>
        <begin position="185"/>
        <end position="195"/>
    </location>
</feature>
<dbReference type="GeneID" id="27309792"/>
<feature type="compositionally biased region" description="Basic and acidic residues" evidence="1">
    <location>
        <begin position="343"/>
        <end position="357"/>
    </location>
</feature>
<organism evidence="2 3">
    <name type="scientific">Verruconis gallopava</name>
    <dbReference type="NCBI Taxonomy" id="253628"/>
    <lineage>
        <taxon>Eukaryota</taxon>
        <taxon>Fungi</taxon>
        <taxon>Dikarya</taxon>
        <taxon>Ascomycota</taxon>
        <taxon>Pezizomycotina</taxon>
        <taxon>Dothideomycetes</taxon>
        <taxon>Pleosporomycetidae</taxon>
        <taxon>Venturiales</taxon>
        <taxon>Sympoventuriaceae</taxon>
        <taxon>Verruconis</taxon>
    </lineage>
</organism>
<gene>
    <name evidence="2" type="ORF">PV09_01819</name>
</gene>
<dbReference type="OrthoDB" id="1162399at2759"/>
<proteinExistence type="predicted"/>